<dbReference type="PANTHER" id="PTHR46401">
    <property type="entry name" value="GLYCOSYLTRANSFERASE WBBK-RELATED"/>
    <property type="match status" value="1"/>
</dbReference>
<feature type="domain" description="Glycosyl transferase family 1" evidence="2">
    <location>
        <begin position="179"/>
        <end position="317"/>
    </location>
</feature>
<dbReference type="Pfam" id="PF13439">
    <property type="entry name" value="Glyco_transf_4"/>
    <property type="match status" value="1"/>
</dbReference>
<dbReference type="InterPro" id="IPR028098">
    <property type="entry name" value="Glyco_trans_4-like_N"/>
</dbReference>
<reference evidence="4 5" key="1">
    <citation type="submission" date="2018-05" db="EMBL/GenBank/DDBJ databases">
        <title>Genomic Encyclopedia of Type Strains, Phase IV (KMG-IV): sequencing the most valuable type-strain genomes for metagenomic binning, comparative biology and taxonomic classification.</title>
        <authorList>
            <person name="Goeker M."/>
        </authorList>
    </citation>
    <scope>NUCLEOTIDE SEQUENCE [LARGE SCALE GENOMIC DNA]</scope>
    <source>
        <strain evidence="4 5">DSM 100333</strain>
    </source>
</reference>
<dbReference type="EMBL" id="QENY01000006">
    <property type="protein sequence ID" value="PVX56504.1"/>
    <property type="molecule type" value="Genomic_DNA"/>
</dbReference>
<keyword evidence="1 4" id="KW-0808">Transferase</keyword>
<feature type="domain" description="Glycosyltransferase subfamily 4-like N-terminal" evidence="3">
    <location>
        <begin position="92"/>
        <end position="163"/>
    </location>
</feature>
<evidence type="ECO:0000259" key="3">
    <source>
        <dbReference type="Pfam" id="PF13439"/>
    </source>
</evidence>
<dbReference type="OrthoDB" id="9801609at2"/>
<dbReference type="Proteomes" id="UP000245870">
    <property type="component" value="Unassembled WGS sequence"/>
</dbReference>
<evidence type="ECO:0000313" key="5">
    <source>
        <dbReference type="Proteomes" id="UP000245870"/>
    </source>
</evidence>
<evidence type="ECO:0000256" key="1">
    <source>
        <dbReference type="ARBA" id="ARBA00022679"/>
    </source>
</evidence>
<dbReference type="RefSeq" id="WP_116616184.1">
    <property type="nucleotide sequence ID" value="NZ_QENY01000006.1"/>
</dbReference>
<evidence type="ECO:0000313" key="4">
    <source>
        <dbReference type="EMBL" id="PVX56504.1"/>
    </source>
</evidence>
<name>A0A2U0UFV4_9BACT</name>
<dbReference type="CDD" id="cd03809">
    <property type="entry name" value="GT4_MtfB-like"/>
    <property type="match status" value="1"/>
</dbReference>
<evidence type="ECO:0000259" key="2">
    <source>
        <dbReference type="Pfam" id="PF00534"/>
    </source>
</evidence>
<dbReference type="Pfam" id="PF00534">
    <property type="entry name" value="Glycos_transf_1"/>
    <property type="match status" value="1"/>
</dbReference>
<dbReference type="GO" id="GO:0016757">
    <property type="term" value="F:glycosyltransferase activity"/>
    <property type="evidence" value="ECO:0007669"/>
    <property type="project" value="InterPro"/>
</dbReference>
<sequence>MKIAIDCRLIGSSGIGTFIENVVNYMVKYADHSYVLIGNPDYLATYRYHSHCQIITCTHRSFSLKELLFFPVGIINQCDAFYTPNFNVPLGIHVPTYSTIHDIVMLDTEHFNNRLKRFITKLYLRHALYISNTVFTVSKFSQERIRSTFKTNTSIKVVPNGISNELRNYANNHLETTWRKGIVFLGNLKKHKGLSTLIQAFDLLVRNGLAKQLTVIGRFDFRTKDKDIIKVLKTHHEHIRFVSNASNSDVFHMVSEAELLVSPSLYEGFGIPPLEAMYLGTPVIISNIPAYQEIYRDLPVTFFKAGDAKDLFEKIRDHSPHALHIRGKIDKLYNYQMAAKRIIDVIYEQRHPQ</sequence>
<dbReference type="SUPFAM" id="SSF53756">
    <property type="entry name" value="UDP-Glycosyltransferase/glycogen phosphorylase"/>
    <property type="match status" value="1"/>
</dbReference>
<organism evidence="4 5">
    <name type="scientific">Hallella colorans</name>
    <dbReference type="NCBI Taxonomy" id="1703337"/>
    <lineage>
        <taxon>Bacteria</taxon>
        <taxon>Pseudomonadati</taxon>
        <taxon>Bacteroidota</taxon>
        <taxon>Bacteroidia</taxon>
        <taxon>Bacteroidales</taxon>
        <taxon>Prevotellaceae</taxon>
        <taxon>Hallella</taxon>
    </lineage>
</organism>
<gene>
    <name evidence="4" type="ORF">C7379_10676</name>
</gene>
<accession>A0A2U0UFV4</accession>
<protein>
    <submittedName>
        <fullName evidence="4">Glycosyltransferase involved in cell wall biosynthesis</fullName>
    </submittedName>
</protein>
<dbReference type="PANTHER" id="PTHR46401:SF2">
    <property type="entry name" value="GLYCOSYLTRANSFERASE WBBK-RELATED"/>
    <property type="match status" value="1"/>
</dbReference>
<dbReference type="InterPro" id="IPR001296">
    <property type="entry name" value="Glyco_trans_1"/>
</dbReference>
<keyword evidence="5" id="KW-1185">Reference proteome</keyword>
<comment type="caution">
    <text evidence="4">The sequence shown here is derived from an EMBL/GenBank/DDBJ whole genome shotgun (WGS) entry which is preliminary data.</text>
</comment>
<proteinExistence type="predicted"/>
<dbReference type="Gene3D" id="3.40.50.2000">
    <property type="entry name" value="Glycogen Phosphorylase B"/>
    <property type="match status" value="2"/>
</dbReference>
<dbReference type="AlphaFoldDB" id="A0A2U0UFV4"/>